<keyword evidence="2" id="KW-1185">Reference proteome</keyword>
<proteinExistence type="predicted"/>
<dbReference type="EMBL" id="NCKW01007878">
    <property type="protein sequence ID" value="POM69367.1"/>
    <property type="molecule type" value="Genomic_DNA"/>
</dbReference>
<name>A0A2P4XV02_9STRA</name>
<organism evidence="1 2">
    <name type="scientific">Phytophthora palmivora</name>
    <dbReference type="NCBI Taxonomy" id="4796"/>
    <lineage>
        <taxon>Eukaryota</taxon>
        <taxon>Sar</taxon>
        <taxon>Stramenopiles</taxon>
        <taxon>Oomycota</taxon>
        <taxon>Peronosporomycetes</taxon>
        <taxon>Peronosporales</taxon>
        <taxon>Peronosporaceae</taxon>
        <taxon>Phytophthora</taxon>
    </lineage>
</organism>
<evidence type="ECO:0000313" key="2">
    <source>
        <dbReference type="Proteomes" id="UP000237271"/>
    </source>
</evidence>
<dbReference type="Proteomes" id="UP000237271">
    <property type="component" value="Unassembled WGS sequence"/>
</dbReference>
<accession>A0A2P4XV02</accession>
<evidence type="ECO:0000313" key="1">
    <source>
        <dbReference type="EMBL" id="POM69367.1"/>
    </source>
</evidence>
<comment type="caution">
    <text evidence="1">The sequence shown here is derived from an EMBL/GenBank/DDBJ whole genome shotgun (WGS) entry which is preliminary data.</text>
</comment>
<gene>
    <name evidence="1" type="ORF">PHPALM_14349</name>
</gene>
<protein>
    <submittedName>
        <fullName evidence="1">Uncharacterized protein</fullName>
    </submittedName>
</protein>
<sequence>MNGLRHHQMILQRGPDASIRLGRLFIPGLGERVSVFKKTIVVIYKRQADDGEPGYRCNDTRIKKREGVFGHKRKAKLKRA</sequence>
<reference evidence="1 2" key="1">
    <citation type="journal article" date="2017" name="Genome Biol. Evol.">
        <title>Phytophthora megakarya and P. palmivora, closely related causal agents of cacao black pod rot, underwent increases in genome sizes and gene numbers by different mechanisms.</title>
        <authorList>
            <person name="Ali S.S."/>
            <person name="Shao J."/>
            <person name="Lary D.J."/>
            <person name="Kronmiller B."/>
            <person name="Shen D."/>
            <person name="Strem M.D."/>
            <person name="Amoako-Attah I."/>
            <person name="Akrofi A.Y."/>
            <person name="Begoude B.A."/>
            <person name="Ten Hoopen G.M."/>
            <person name="Coulibaly K."/>
            <person name="Kebe B.I."/>
            <person name="Melnick R.L."/>
            <person name="Guiltinan M.J."/>
            <person name="Tyler B.M."/>
            <person name="Meinhardt L.W."/>
            <person name="Bailey B.A."/>
        </authorList>
    </citation>
    <scope>NUCLEOTIDE SEQUENCE [LARGE SCALE GENOMIC DNA]</scope>
    <source>
        <strain evidence="2">sbr112.9</strain>
    </source>
</reference>
<dbReference type="AlphaFoldDB" id="A0A2P4XV02"/>